<dbReference type="PANTHER" id="PTHR43736">
    <property type="entry name" value="ADP-RIBOSE PYROPHOSPHATASE"/>
    <property type="match status" value="1"/>
</dbReference>
<evidence type="ECO:0000259" key="5">
    <source>
        <dbReference type="PROSITE" id="PS51462"/>
    </source>
</evidence>
<keyword evidence="2 3" id="KW-0378">Hydrolase</keyword>
<proteinExistence type="inferred from homology"/>
<evidence type="ECO:0000256" key="3">
    <source>
        <dbReference type="RuleBase" id="RU003476"/>
    </source>
</evidence>
<feature type="compositionally biased region" description="Low complexity" evidence="4">
    <location>
        <begin position="34"/>
        <end position="45"/>
    </location>
</feature>
<dbReference type="PROSITE" id="PS00893">
    <property type="entry name" value="NUDIX_BOX"/>
    <property type="match status" value="1"/>
</dbReference>
<organism evidence="6 7">
    <name type="scientific">Sanguibacter suaedae</name>
    <dbReference type="NCBI Taxonomy" id="2795737"/>
    <lineage>
        <taxon>Bacteria</taxon>
        <taxon>Bacillati</taxon>
        <taxon>Actinomycetota</taxon>
        <taxon>Actinomycetes</taxon>
        <taxon>Micrococcales</taxon>
        <taxon>Sanguibacteraceae</taxon>
        <taxon>Sanguibacter</taxon>
    </lineage>
</organism>
<dbReference type="RefSeq" id="WP_198733402.1">
    <property type="nucleotide sequence ID" value="NZ_JAEINH010000005.1"/>
</dbReference>
<protein>
    <submittedName>
        <fullName evidence="6">NUDIX hydrolase</fullName>
    </submittedName>
</protein>
<sequence>MSTAAHPEGRAPVPAPPGGHPLRRDPRATRPVTGSPLPGSSSDLPVVEETSAGGLVVETLDGHFHAAVIARRNRAGRLEWCLPKGHLEGVETAEEAAVREIAEETGILGSVQRRLGVIDYWFTGDDRRVHKVVHHFLLHAVGGHLTVEGDPDSEAEDVAWVSFDDLPTVLSYPNERRLAAAAHALLTHSGDTTRR</sequence>
<feature type="region of interest" description="Disordered" evidence="4">
    <location>
        <begin position="1"/>
        <end position="46"/>
    </location>
</feature>
<reference evidence="6" key="1">
    <citation type="submission" date="2020-12" db="EMBL/GenBank/DDBJ databases">
        <title>Sanguibacter suaedae sp. nov., isolated from Suaeda aralocaspica.</title>
        <authorList>
            <person name="Ma Q."/>
        </authorList>
    </citation>
    <scope>NUCLEOTIDE SEQUENCE</scope>
    <source>
        <strain evidence="6">YZGR15</strain>
    </source>
</reference>
<evidence type="ECO:0000256" key="2">
    <source>
        <dbReference type="ARBA" id="ARBA00022801"/>
    </source>
</evidence>
<accession>A0A934I3D0</accession>
<dbReference type="InterPro" id="IPR000086">
    <property type="entry name" value="NUDIX_hydrolase_dom"/>
</dbReference>
<dbReference type="SUPFAM" id="SSF55811">
    <property type="entry name" value="Nudix"/>
    <property type="match status" value="1"/>
</dbReference>
<dbReference type="AlphaFoldDB" id="A0A934I3D0"/>
<dbReference type="CDD" id="cd03673">
    <property type="entry name" value="NUDIX_Ap6A_hydrolase"/>
    <property type="match status" value="1"/>
</dbReference>
<dbReference type="InterPro" id="IPR020084">
    <property type="entry name" value="NUDIX_hydrolase_CS"/>
</dbReference>
<dbReference type="PROSITE" id="PS51462">
    <property type="entry name" value="NUDIX"/>
    <property type="match status" value="1"/>
</dbReference>
<gene>
    <name evidence="6" type="ORF">JAV76_07360</name>
</gene>
<dbReference type="Gene3D" id="3.90.79.10">
    <property type="entry name" value="Nucleoside Triphosphate Pyrophosphohydrolase"/>
    <property type="match status" value="1"/>
</dbReference>
<evidence type="ECO:0000256" key="4">
    <source>
        <dbReference type="SAM" id="MobiDB-lite"/>
    </source>
</evidence>
<evidence type="ECO:0000256" key="1">
    <source>
        <dbReference type="ARBA" id="ARBA00005582"/>
    </source>
</evidence>
<dbReference type="Pfam" id="PF00293">
    <property type="entry name" value="NUDIX"/>
    <property type="match status" value="1"/>
</dbReference>
<dbReference type="Proteomes" id="UP000602087">
    <property type="component" value="Unassembled WGS sequence"/>
</dbReference>
<dbReference type="InterPro" id="IPR020476">
    <property type="entry name" value="Nudix_hydrolase"/>
</dbReference>
<dbReference type="PANTHER" id="PTHR43736:SF1">
    <property type="entry name" value="DIHYDRONEOPTERIN TRIPHOSPHATE DIPHOSPHATASE"/>
    <property type="match status" value="1"/>
</dbReference>
<dbReference type="EMBL" id="JAEINH010000005">
    <property type="protein sequence ID" value="MBI9114829.1"/>
    <property type="molecule type" value="Genomic_DNA"/>
</dbReference>
<keyword evidence="7" id="KW-1185">Reference proteome</keyword>
<dbReference type="PRINTS" id="PR00502">
    <property type="entry name" value="NUDIXFAMILY"/>
</dbReference>
<comment type="caution">
    <text evidence="6">The sequence shown here is derived from an EMBL/GenBank/DDBJ whole genome shotgun (WGS) entry which is preliminary data.</text>
</comment>
<evidence type="ECO:0000313" key="7">
    <source>
        <dbReference type="Proteomes" id="UP000602087"/>
    </source>
</evidence>
<feature type="domain" description="Nudix hydrolase" evidence="5">
    <location>
        <begin position="47"/>
        <end position="184"/>
    </location>
</feature>
<comment type="similarity">
    <text evidence="1 3">Belongs to the Nudix hydrolase family.</text>
</comment>
<dbReference type="GO" id="GO:0016787">
    <property type="term" value="F:hydrolase activity"/>
    <property type="evidence" value="ECO:0007669"/>
    <property type="project" value="UniProtKB-KW"/>
</dbReference>
<dbReference type="InterPro" id="IPR015797">
    <property type="entry name" value="NUDIX_hydrolase-like_dom_sf"/>
</dbReference>
<evidence type="ECO:0000313" key="6">
    <source>
        <dbReference type="EMBL" id="MBI9114829.1"/>
    </source>
</evidence>
<name>A0A934I3D0_9MICO</name>